<accession>A0ABX2AKK4</accession>
<name>A0ABX2AKK4_9BACT</name>
<comment type="subcellular location">
    <subcellularLocation>
        <location evidence="1">Cell envelope</location>
    </subcellularLocation>
</comment>
<evidence type="ECO:0000256" key="2">
    <source>
        <dbReference type="SAM" id="SignalP"/>
    </source>
</evidence>
<dbReference type="Gene3D" id="2.70.98.70">
    <property type="match status" value="1"/>
</dbReference>
<evidence type="ECO:0000313" key="5">
    <source>
        <dbReference type="Proteomes" id="UP000714420"/>
    </source>
</evidence>
<feature type="domain" description="Heparinase II/III-like C-terminal" evidence="3">
    <location>
        <begin position="417"/>
        <end position="511"/>
    </location>
</feature>
<proteinExistence type="predicted"/>
<dbReference type="InterPro" id="IPR012480">
    <property type="entry name" value="Hepar_II_III_C"/>
</dbReference>
<dbReference type="EMBL" id="JABKKF010000001">
    <property type="protein sequence ID" value="NPD90762.1"/>
    <property type="molecule type" value="Genomic_DNA"/>
</dbReference>
<dbReference type="Gene3D" id="1.50.10.100">
    <property type="entry name" value="Chondroitin AC/alginate lyase"/>
    <property type="match status" value="1"/>
</dbReference>
<evidence type="ECO:0000259" key="3">
    <source>
        <dbReference type="Pfam" id="PF07940"/>
    </source>
</evidence>
<feature type="signal peptide" evidence="2">
    <location>
        <begin position="1"/>
        <end position="31"/>
    </location>
</feature>
<reference evidence="4 5" key="1">
    <citation type="submission" date="2020-05" db="EMBL/GenBank/DDBJ databases">
        <title>Distinct polysaccharide utilization as determinants for interspecies competition between intestinal Prevotella spp.</title>
        <authorList>
            <person name="Galvez E.J.C."/>
            <person name="Iljazovic A."/>
            <person name="Strowig T."/>
        </authorList>
    </citation>
    <scope>NUCLEOTIDE SEQUENCE [LARGE SCALE GENOMIC DNA]</scope>
    <source>
        <strain evidence="4 5">PMUR</strain>
    </source>
</reference>
<dbReference type="InterPro" id="IPR008929">
    <property type="entry name" value="Chondroitin_lyas"/>
</dbReference>
<organism evidence="4 5">
    <name type="scientific">Xylanibacter muris</name>
    <dbReference type="NCBI Taxonomy" id="2736290"/>
    <lineage>
        <taxon>Bacteria</taxon>
        <taxon>Pseudomonadati</taxon>
        <taxon>Bacteroidota</taxon>
        <taxon>Bacteroidia</taxon>
        <taxon>Bacteroidales</taxon>
        <taxon>Prevotellaceae</taxon>
        <taxon>Xylanibacter</taxon>
    </lineage>
</organism>
<protein>
    <submittedName>
        <fullName evidence="4">Heparinase</fullName>
    </submittedName>
</protein>
<evidence type="ECO:0000313" key="4">
    <source>
        <dbReference type="EMBL" id="NPD90762.1"/>
    </source>
</evidence>
<comment type="caution">
    <text evidence="4">The sequence shown here is derived from an EMBL/GenBank/DDBJ whole genome shotgun (WGS) entry which is preliminary data.</text>
</comment>
<keyword evidence="5" id="KW-1185">Reference proteome</keyword>
<feature type="chain" id="PRO_5045146405" evidence="2">
    <location>
        <begin position="32"/>
        <end position="638"/>
    </location>
</feature>
<sequence length="638" mass="72107">MQSDNIYIKITVKKTFVSFLLLSVSSSVAFAGTKLLTSLYDRTVTDSTLVYPGNFHPLPQAGDTFWRDSVPETIRNSYIAYGEKYLGKSWPALPVTEFARFKGDGNRTGYEQLSFNRRRQLAALVMAEITEGRKRFVPDIINGLHCILEETWWGIPAHYGKNIPTYEDQTVDLFNAETAGLIAWTAYMLNTDIESFSPQLRKRIDNEITRRILRPAAKTDYWWKRAGMNWNPWIASNWLACILICEHDRKQQTEGVAQIIAALDCFIDSYPADGGCDEGPNYWDRAAASLFDCLNLLNLATDGRIDVSDNQKIKAMAAYAYKLYVGKGRCVNFADANINTMALQLNVAYPFGLYIDDPVMKQFAAYIAHKKDFARHAAEIYDNSGNWPALARELFLIRNVNGLIKEEPREPLLKDVWLPDLQIMTSRSRNLFVAMKGGTNGESHNHNDVGSFIVYTDGSPLIVDPGVGSYTAKTFSKQRYDIWSMQSQYHNLPIINGTGQKDGRQYAASEAKYSKGRLSIDIAKAYPEEAGVRQWTRELKMNGKHGIEITETYLLDTMRTHPQIVLMCAMSPDTSVPGIIRLGKHRVEYDPSQLSLTSSGIDELLDEKLRGIWSDGLYRIVMTVKSEKTGGRIKYSIK</sequence>
<dbReference type="Proteomes" id="UP000714420">
    <property type="component" value="Unassembled WGS sequence"/>
</dbReference>
<keyword evidence="2" id="KW-0732">Signal</keyword>
<dbReference type="SUPFAM" id="SSF48230">
    <property type="entry name" value="Chondroitin AC/alginate lyase"/>
    <property type="match status" value="1"/>
</dbReference>
<dbReference type="Pfam" id="PF07940">
    <property type="entry name" value="Hepar_II_III_C"/>
    <property type="match status" value="1"/>
</dbReference>
<evidence type="ECO:0000256" key="1">
    <source>
        <dbReference type="ARBA" id="ARBA00004196"/>
    </source>
</evidence>
<gene>
    <name evidence="4" type="ORF">HPS56_00050</name>
</gene>